<keyword evidence="6" id="KW-1185">Reference proteome</keyword>
<dbReference type="EMBL" id="CP003350">
    <property type="protein sequence ID" value="AFC86053.1"/>
    <property type="molecule type" value="Genomic_DNA"/>
</dbReference>
<comment type="similarity">
    <text evidence="1">Belongs to the metallo-dependent hydrolases superfamily. TatD-type hydrolase family.</text>
</comment>
<accession>H8L6W5</accession>
<keyword evidence="2 4" id="KW-0479">Metal-binding</keyword>
<sequence>MAAEYPCAFTGHTPLAALACIRDATTMNELADSHVHLDDPRFDPDRDSLIRDARRHGICEQIVPATRRRDWPRVEQLARQSGIHAAYGLHPLFLANHCPEDIAALQAWLLERPGQAVAVGEIGLDFHAPDSDRETQQWYFRQQLQLAAQLELPVIVHARKAMDEVIAQLRRQPGLRGVIHAFAGSRQQADQLLGLGFHLGIGGTVSYPRAQRLRGIVQSMPVERILLETDAPDQPVAGYQGQRNLPVRLLNVLQSVADLRCTSTTALARQTLDNTCSLFRLPVRPGVEAPSPFTAD</sequence>
<feature type="binding site" evidence="4">
    <location>
        <position position="230"/>
    </location>
    <ligand>
        <name>a divalent metal cation</name>
        <dbReference type="ChEBI" id="CHEBI:60240"/>
        <label>1</label>
    </ligand>
</feature>
<dbReference type="eggNOG" id="COG0084">
    <property type="taxonomic scope" value="Bacteria"/>
</dbReference>
<gene>
    <name evidence="5" type="ordered locus">Fraau_1639</name>
</gene>
<feature type="binding site" evidence="4">
    <location>
        <position position="121"/>
    </location>
    <ligand>
        <name>a divalent metal cation</name>
        <dbReference type="ChEBI" id="CHEBI:60240"/>
        <label>1</label>
    </ligand>
</feature>
<dbReference type="GO" id="GO:0016788">
    <property type="term" value="F:hydrolase activity, acting on ester bonds"/>
    <property type="evidence" value="ECO:0007669"/>
    <property type="project" value="InterPro"/>
</dbReference>
<dbReference type="CDD" id="cd01310">
    <property type="entry name" value="TatD_DNAse"/>
    <property type="match status" value="1"/>
</dbReference>
<dbReference type="FunFam" id="3.20.20.140:FF:000005">
    <property type="entry name" value="TatD family hydrolase"/>
    <property type="match status" value="1"/>
</dbReference>
<feature type="binding site" evidence="4">
    <location>
        <position position="157"/>
    </location>
    <ligand>
        <name>a divalent metal cation</name>
        <dbReference type="ChEBI" id="CHEBI:60240"/>
        <label>2</label>
    </ligand>
</feature>
<dbReference type="PIRSF" id="PIRSF005902">
    <property type="entry name" value="DNase_TatD"/>
    <property type="match status" value="1"/>
</dbReference>
<evidence type="ECO:0000256" key="2">
    <source>
        <dbReference type="ARBA" id="ARBA00022723"/>
    </source>
</evidence>
<evidence type="ECO:0000313" key="6">
    <source>
        <dbReference type="Proteomes" id="UP000005234"/>
    </source>
</evidence>
<dbReference type="AlphaFoldDB" id="H8L6W5"/>
<dbReference type="HOGENOM" id="CLU_031506_0_1_6"/>
<organism evidence="5 6">
    <name type="scientific">Frateuria aurantia (strain ATCC 33424 / DSM 6220 / KCTC 2777 / LMG 1558 / NBRC 3245 / NCIMB 13370)</name>
    <name type="common">Acetobacter aurantius</name>
    <dbReference type="NCBI Taxonomy" id="767434"/>
    <lineage>
        <taxon>Bacteria</taxon>
        <taxon>Pseudomonadati</taxon>
        <taxon>Pseudomonadota</taxon>
        <taxon>Gammaproteobacteria</taxon>
        <taxon>Lysobacterales</taxon>
        <taxon>Rhodanobacteraceae</taxon>
        <taxon>Frateuria</taxon>
    </lineage>
</organism>
<evidence type="ECO:0000256" key="1">
    <source>
        <dbReference type="ARBA" id="ARBA00009275"/>
    </source>
</evidence>
<dbReference type="InterPro" id="IPR018228">
    <property type="entry name" value="DNase_TatD-rel_CS"/>
</dbReference>
<dbReference type="PROSITE" id="PS01090">
    <property type="entry name" value="TATD_2"/>
    <property type="match status" value="1"/>
</dbReference>
<evidence type="ECO:0000313" key="5">
    <source>
        <dbReference type="EMBL" id="AFC86053.1"/>
    </source>
</evidence>
<dbReference type="Pfam" id="PF01026">
    <property type="entry name" value="TatD_DNase"/>
    <property type="match status" value="1"/>
</dbReference>
<dbReference type="SUPFAM" id="SSF51556">
    <property type="entry name" value="Metallo-dependent hydrolases"/>
    <property type="match status" value="1"/>
</dbReference>
<dbReference type="Proteomes" id="UP000005234">
    <property type="component" value="Chromosome"/>
</dbReference>
<dbReference type="GO" id="GO:0005829">
    <property type="term" value="C:cytosol"/>
    <property type="evidence" value="ECO:0007669"/>
    <property type="project" value="TreeGrafter"/>
</dbReference>
<evidence type="ECO:0000256" key="3">
    <source>
        <dbReference type="ARBA" id="ARBA00022801"/>
    </source>
</evidence>
<dbReference type="STRING" id="767434.Fraau_1639"/>
<proteinExistence type="inferred from homology"/>
<keyword evidence="3" id="KW-0378">Hydrolase</keyword>
<dbReference type="InterPro" id="IPR032466">
    <property type="entry name" value="Metal_Hydrolase"/>
</dbReference>
<dbReference type="PANTHER" id="PTHR46124">
    <property type="entry name" value="D-AMINOACYL-TRNA DEACYLASE"/>
    <property type="match status" value="1"/>
</dbReference>
<dbReference type="Gene3D" id="3.20.20.140">
    <property type="entry name" value="Metal-dependent hydrolases"/>
    <property type="match status" value="1"/>
</dbReference>
<feature type="binding site" evidence="4">
    <location>
        <position position="36"/>
    </location>
    <ligand>
        <name>a divalent metal cation</name>
        <dbReference type="ChEBI" id="CHEBI:60240"/>
        <label>1</label>
    </ligand>
</feature>
<reference evidence="5" key="1">
    <citation type="submission" date="2012-02" db="EMBL/GenBank/DDBJ databases">
        <title>The complete genome of Frateuria aurantia DSM 6220.</title>
        <authorList>
            <consortium name="US DOE Joint Genome Institute (JGI-PGF)"/>
            <person name="Lucas S."/>
            <person name="Copeland A."/>
            <person name="Lapidus A."/>
            <person name="Glavina del Rio T."/>
            <person name="Dalin E."/>
            <person name="Tice H."/>
            <person name="Bruce D."/>
            <person name="Goodwin L."/>
            <person name="Pitluck S."/>
            <person name="Peters L."/>
            <person name="Ovchinnikova G."/>
            <person name="Teshima H."/>
            <person name="Kyrpides N."/>
            <person name="Mavromatis K."/>
            <person name="Ivanova N."/>
            <person name="Brettin T."/>
            <person name="Detter J.C."/>
            <person name="Han C."/>
            <person name="Larimer F."/>
            <person name="Land M."/>
            <person name="Hauser L."/>
            <person name="Markowitz V."/>
            <person name="Cheng J.-F."/>
            <person name="Hugenholtz P."/>
            <person name="Woyke T."/>
            <person name="Wu D."/>
            <person name="Brambilla E."/>
            <person name="Klenk H.-P."/>
            <person name="Eisen J.A."/>
        </authorList>
    </citation>
    <scope>NUCLEOTIDE SEQUENCE</scope>
    <source>
        <strain evidence="5">DSM 6220</strain>
    </source>
</reference>
<dbReference type="PANTHER" id="PTHR46124:SF3">
    <property type="entry name" value="HYDROLASE"/>
    <property type="match status" value="1"/>
</dbReference>
<name>H8L6W5_FRAAD</name>
<feature type="binding site" evidence="4">
    <location>
        <position position="34"/>
    </location>
    <ligand>
        <name>a divalent metal cation</name>
        <dbReference type="ChEBI" id="CHEBI:60240"/>
        <label>1</label>
    </ligand>
</feature>
<protein>
    <submittedName>
        <fullName evidence="5">Mg-dependent DNase</fullName>
    </submittedName>
</protein>
<dbReference type="InterPro" id="IPR001130">
    <property type="entry name" value="TatD-like"/>
</dbReference>
<evidence type="ECO:0000256" key="4">
    <source>
        <dbReference type="PIRSR" id="PIRSR005902-1"/>
    </source>
</evidence>
<feature type="binding site" evidence="4">
    <location>
        <position position="180"/>
    </location>
    <ligand>
        <name>a divalent metal cation</name>
        <dbReference type="ChEBI" id="CHEBI:60240"/>
        <label>2</label>
    </ligand>
</feature>
<dbReference type="GO" id="GO:0046872">
    <property type="term" value="F:metal ion binding"/>
    <property type="evidence" value="ECO:0007669"/>
    <property type="project" value="UniProtKB-KW"/>
</dbReference>
<dbReference type="KEGG" id="fau:Fraau_1639"/>